<dbReference type="Proteomes" id="UP001063698">
    <property type="component" value="Chromosome"/>
</dbReference>
<name>A0A977KAL3_9CREN</name>
<proteinExistence type="predicted"/>
<gene>
    <name evidence="1" type="ORF">IPA_02030</name>
</gene>
<dbReference type="EMBL" id="CP006868">
    <property type="protein sequence ID" value="UXD22134.1"/>
    <property type="molecule type" value="Genomic_DNA"/>
</dbReference>
<protein>
    <submittedName>
        <fullName evidence="1">Uncharacterized protein</fullName>
    </submittedName>
</protein>
<reference evidence="1" key="1">
    <citation type="submission" date="2013-11" db="EMBL/GenBank/DDBJ databases">
        <title>Comparative genomics of Ignicoccus.</title>
        <authorList>
            <person name="Podar M."/>
        </authorList>
    </citation>
    <scope>NUCLEOTIDE SEQUENCE</scope>
    <source>
        <strain evidence="1">DSM 13166</strain>
    </source>
</reference>
<dbReference type="AlphaFoldDB" id="A0A977KAL3"/>
<dbReference type="KEGG" id="ipc:IPA_02030"/>
<sequence length="312" mass="34778">MIINTEEEPLSAAVKDGHLLYIDSKGLLKIVELKVGATRDAFKVVPEETEIDLGKEIIALGADKDGVVMLTKDSSMWYGSIEDLKKGNVAFKSVKGNENIEFPFSPYTEPMASVIIPFEYGGKKLFFLKGVWRKYFEIIDESGKRLWKACCGNVLGPSYWPKPGLIYTYLDTAFIARMKEIVEERFCNDNTPISCSERLNVKDFDFLWASPSVVAKMSASGSEVEVTLLNKEEKISFDLSPLGDARGMTYHGFACSENVTLLLTDTGMILISRSSPQTFSFDRAEGMKVAVPSDNSFIVFLRKRSLLGIYSS</sequence>
<evidence type="ECO:0000313" key="2">
    <source>
        <dbReference type="Proteomes" id="UP001063698"/>
    </source>
</evidence>
<evidence type="ECO:0000313" key="1">
    <source>
        <dbReference type="EMBL" id="UXD22134.1"/>
    </source>
</evidence>
<accession>A0A977KAL3</accession>
<organism evidence="1 2">
    <name type="scientific">Ignicoccus pacificus DSM 13166</name>
    <dbReference type="NCBI Taxonomy" id="940294"/>
    <lineage>
        <taxon>Archaea</taxon>
        <taxon>Thermoproteota</taxon>
        <taxon>Thermoprotei</taxon>
        <taxon>Desulfurococcales</taxon>
        <taxon>Desulfurococcaceae</taxon>
        <taxon>Ignicoccus</taxon>
    </lineage>
</organism>
<keyword evidence="2" id="KW-1185">Reference proteome</keyword>